<dbReference type="EMBL" id="CAJNRG010014171">
    <property type="protein sequence ID" value="CAF2153597.1"/>
    <property type="molecule type" value="Genomic_DNA"/>
</dbReference>
<gene>
    <name evidence="2" type="ORF">XDN619_LOCUS29068</name>
</gene>
<name>A0A816Y0U9_9BILA</name>
<evidence type="ECO:0000313" key="2">
    <source>
        <dbReference type="EMBL" id="CAF2153597.1"/>
    </source>
</evidence>
<dbReference type="InterPro" id="IPR027417">
    <property type="entry name" value="P-loop_NTPase"/>
</dbReference>
<reference evidence="2" key="1">
    <citation type="submission" date="2021-02" db="EMBL/GenBank/DDBJ databases">
        <authorList>
            <person name="Nowell W R."/>
        </authorList>
    </citation>
    <scope>NUCLEOTIDE SEQUENCE</scope>
</reference>
<accession>A0A816Y0U9</accession>
<dbReference type="Gene3D" id="3.40.50.300">
    <property type="entry name" value="P-loop containing nucleotide triphosphate hydrolases"/>
    <property type="match status" value="1"/>
</dbReference>
<organism evidence="2 3">
    <name type="scientific">Rotaria magnacalcarata</name>
    <dbReference type="NCBI Taxonomy" id="392030"/>
    <lineage>
        <taxon>Eukaryota</taxon>
        <taxon>Metazoa</taxon>
        <taxon>Spiralia</taxon>
        <taxon>Gnathifera</taxon>
        <taxon>Rotifera</taxon>
        <taxon>Eurotatoria</taxon>
        <taxon>Bdelloidea</taxon>
        <taxon>Philodinida</taxon>
        <taxon>Philodinidae</taxon>
        <taxon>Rotaria</taxon>
    </lineage>
</organism>
<dbReference type="PANTHER" id="PTHR19871">
    <property type="entry name" value="BETA TRANSDUCIN-RELATED PROTEIN"/>
    <property type="match status" value="1"/>
</dbReference>
<dbReference type="Proteomes" id="UP000663887">
    <property type="component" value="Unassembled WGS sequence"/>
</dbReference>
<dbReference type="InterPro" id="IPR052752">
    <property type="entry name" value="NACHT-WD_repeat"/>
</dbReference>
<proteinExistence type="predicted"/>
<feature type="domain" description="DUF4062" evidence="1">
    <location>
        <begin position="31"/>
        <end position="118"/>
    </location>
</feature>
<dbReference type="Pfam" id="PF13271">
    <property type="entry name" value="DUF4062"/>
    <property type="match status" value="1"/>
</dbReference>
<dbReference type="SUPFAM" id="SSF52540">
    <property type="entry name" value="P-loop containing nucleoside triphosphate hydrolases"/>
    <property type="match status" value="1"/>
</dbReference>
<protein>
    <recommendedName>
        <fullName evidence="1">DUF4062 domain-containing protein</fullName>
    </recommendedName>
</protein>
<evidence type="ECO:0000313" key="3">
    <source>
        <dbReference type="Proteomes" id="UP000663887"/>
    </source>
</evidence>
<dbReference type="AlphaFoldDB" id="A0A816Y0U9"/>
<comment type="caution">
    <text evidence="2">The sequence shown here is derived from an EMBL/GenBank/DDBJ whole genome shotgun (WGS) entry which is preliminary data.</text>
</comment>
<sequence>MFKSKLTTTPNSLLYHGRLDNIPNHKLSSVRIFVSSTFSDTVEERDALIKNVYPKLREYCFKTYNIPFYYSDMRWGIQDQSTDNHSTVDMCLQELDRCCRLSLATNCVILLSHRYGGQMPPARIKQRVFRRFASVLSDDESALIDRWFQLDENPVEPVYVLRSIDSTTREQWKENKKQLQNALRHASDLCLLHKTISESEHKEFHISVTSQEIYRALQNNDQQPQRMVAFFRELKDIDDLDSKLKLKFSDTDEETQKLLDDTKTLIRDALLPENVFAYRVNWKDETNKNVYLTKFQEDFYNVLKNQIDYHMTQTRPKDKLYEEVLEHSIQCKMLDERYCSRDDILEKVKTFVLLNTPQRPCTIYGKSGTGKSSIMAQVAIKAPKWFENPSSVSIIIRFLGTTPLSSDIRQPLISIIQQICIIYHIKMVPINDSTTIQGLKQKFEQILIQIPTTEKLVILFDSVDQLQVEYYDCSKWLPVDYPQNVKCILSTIPVIPKENANLNSGK</sequence>
<dbReference type="InterPro" id="IPR025139">
    <property type="entry name" value="DUF4062"/>
</dbReference>
<dbReference type="PANTHER" id="PTHR19871:SF28">
    <property type="entry name" value="AAA+ ATPASE DOMAIN-CONTAINING PROTEIN"/>
    <property type="match status" value="1"/>
</dbReference>
<feature type="non-terminal residue" evidence="2">
    <location>
        <position position="1"/>
    </location>
</feature>
<evidence type="ECO:0000259" key="1">
    <source>
        <dbReference type="Pfam" id="PF13271"/>
    </source>
</evidence>